<keyword evidence="3" id="KW-1185">Reference proteome</keyword>
<sequence length="240" mass="26107">MLLKTEIPLELQEENCVSAKRSPDTMTPPDLLNSPLLRRSSRSSTKNQRGNGSDSAKRDKSRFPWISWSSSSPSSSSVVSSTTPGSPSNNSDPTRNTTSSSLSVRSSMDPSYLSAVSPQINHSRRSPPPGSCPEMATQSSSTLHTFSVVLPRTILPEMITVSAKKGDRLDVVADAWHMEHDCHYGWEISFAPGDADMSTVRAKLNQDGELSIEVRRRPPGQACLAPTGTGLRDLSYHPQL</sequence>
<evidence type="ECO:0000256" key="1">
    <source>
        <dbReference type="SAM" id="MobiDB-lite"/>
    </source>
</evidence>
<dbReference type="AlphaFoldDB" id="A0A0C9YXJ7"/>
<dbReference type="STRING" id="765257.A0A0C9YXJ7"/>
<evidence type="ECO:0000313" key="3">
    <source>
        <dbReference type="Proteomes" id="UP000054018"/>
    </source>
</evidence>
<organism evidence="2 3">
    <name type="scientific">Pisolithus microcarpus 441</name>
    <dbReference type="NCBI Taxonomy" id="765257"/>
    <lineage>
        <taxon>Eukaryota</taxon>
        <taxon>Fungi</taxon>
        <taxon>Dikarya</taxon>
        <taxon>Basidiomycota</taxon>
        <taxon>Agaricomycotina</taxon>
        <taxon>Agaricomycetes</taxon>
        <taxon>Agaricomycetidae</taxon>
        <taxon>Boletales</taxon>
        <taxon>Sclerodermatineae</taxon>
        <taxon>Pisolithaceae</taxon>
        <taxon>Pisolithus</taxon>
    </lineage>
</organism>
<reference evidence="2 3" key="1">
    <citation type="submission" date="2014-04" db="EMBL/GenBank/DDBJ databases">
        <authorList>
            <consortium name="DOE Joint Genome Institute"/>
            <person name="Kuo A."/>
            <person name="Kohler A."/>
            <person name="Costa M.D."/>
            <person name="Nagy L.G."/>
            <person name="Floudas D."/>
            <person name="Copeland A."/>
            <person name="Barry K.W."/>
            <person name="Cichocki N."/>
            <person name="Veneault-Fourrey C."/>
            <person name="LaButti K."/>
            <person name="Lindquist E.A."/>
            <person name="Lipzen A."/>
            <person name="Lundell T."/>
            <person name="Morin E."/>
            <person name="Murat C."/>
            <person name="Sun H."/>
            <person name="Tunlid A."/>
            <person name="Henrissat B."/>
            <person name="Grigoriev I.V."/>
            <person name="Hibbett D.S."/>
            <person name="Martin F."/>
            <person name="Nordberg H.P."/>
            <person name="Cantor M.N."/>
            <person name="Hua S.X."/>
        </authorList>
    </citation>
    <scope>NUCLEOTIDE SEQUENCE [LARGE SCALE GENOMIC DNA]</scope>
    <source>
        <strain evidence="2 3">441</strain>
    </source>
</reference>
<protein>
    <submittedName>
        <fullName evidence="2">Uncharacterized protein</fullName>
    </submittedName>
</protein>
<reference evidence="3" key="2">
    <citation type="submission" date="2015-01" db="EMBL/GenBank/DDBJ databases">
        <title>Evolutionary Origins and Diversification of the Mycorrhizal Mutualists.</title>
        <authorList>
            <consortium name="DOE Joint Genome Institute"/>
            <consortium name="Mycorrhizal Genomics Consortium"/>
            <person name="Kohler A."/>
            <person name="Kuo A."/>
            <person name="Nagy L.G."/>
            <person name="Floudas D."/>
            <person name="Copeland A."/>
            <person name="Barry K.W."/>
            <person name="Cichocki N."/>
            <person name="Veneault-Fourrey C."/>
            <person name="LaButti K."/>
            <person name="Lindquist E.A."/>
            <person name="Lipzen A."/>
            <person name="Lundell T."/>
            <person name="Morin E."/>
            <person name="Murat C."/>
            <person name="Riley R."/>
            <person name="Ohm R."/>
            <person name="Sun H."/>
            <person name="Tunlid A."/>
            <person name="Henrissat B."/>
            <person name="Grigoriev I.V."/>
            <person name="Hibbett D.S."/>
            <person name="Martin F."/>
        </authorList>
    </citation>
    <scope>NUCLEOTIDE SEQUENCE [LARGE SCALE GENOMIC DNA]</scope>
    <source>
        <strain evidence="3">441</strain>
    </source>
</reference>
<evidence type="ECO:0000313" key="2">
    <source>
        <dbReference type="EMBL" id="KIK21461.1"/>
    </source>
</evidence>
<accession>A0A0C9YXJ7</accession>
<feature type="compositionally biased region" description="Low complexity" evidence="1">
    <location>
        <begin position="64"/>
        <end position="91"/>
    </location>
</feature>
<feature type="compositionally biased region" description="Low complexity" evidence="1">
    <location>
        <begin position="28"/>
        <end position="44"/>
    </location>
</feature>
<gene>
    <name evidence="2" type="ORF">PISMIDRAFT_681146</name>
</gene>
<feature type="region of interest" description="Disordered" evidence="1">
    <location>
        <begin position="1"/>
        <end position="141"/>
    </location>
</feature>
<dbReference type="Proteomes" id="UP000054018">
    <property type="component" value="Unassembled WGS sequence"/>
</dbReference>
<name>A0A0C9YXJ7_9AGAM</name>
<dbReference type="HOGENOM" id="CLU_101081_0_0_1"/>
<feature type="compositionally biased region" description="Polar residues" evidence="1">
    <location>
        <begin position="45"/>
        <end position="54"/>
    </location>
</feature>
<dbReference type="EMBL" id="KN833751">
    <property type="protein sequence ID" value="KIK21461.1"/>
    <property type="molecule type" value="Genomic_DNA"/>
</dbReference>
<proteinExistence type="predicted"/>
<feature type="compositionally biased region" description="Low complexity" evidence="1">
    <location>
        <begin position="99"/>
        <end position="111"/>
    </location>
</feature>